<dbReference type="InterPro" id="IPR020471">
    <property type="entry name" value="AKR"/>
</dbReference>
<evidence type="ECO:0000313" key="4">
    <source>
        <dbReference type="Proteomes" id="UP000738325"/>
    </source>
</evidence>
<feature type="domain" description="NADP-dependent oxidoreductase" evidence="2">
    <location>
        <begin position="11"/>
        <end position="314"/>
    </location>
</feature>
<dbReference type="Proteomes" id="UP000738325">
    <property type="component" value="Unassembled WGS sequence"/>
</dbReference>
<dbReference type="PANTHER" id="PTHR43364">
    <property type="entry name" value="NADH-SPECIFIC METHYLGLYOXAL REDUCTASE-RELATED"/>
    <property type="match status" value="1"/>
</dbReference>
<dbReference type="Gene3D" id="3.20.20.100">
    <property type="entry name" value="NADP-dependent oxidoreductase domain"/>
    <property type="match status" value="1"/>
</dbReference>
<keyword evidence="4" id="KW-1185">Reference proteome</keyword>
<dbReference type="InterPro" id="IPR023210">
    <property type="entry name" value="NADP_OxRdtase_dom"/>
</dbReference>
<dbReference type="SUPFAM" id="SSF51430">
    <property type="entry name" value="NAD(P)-linked oxidoreductase"/>
    <property type="match status" value="1"/>
</dbReference>
<sequence length="341" mass="38241">MTLNKNYDGPRIILGAMTFGLEDTTLDASAVRVRGASNVAPFLETFHAHGHVEIDTSRVYLDSEAVLSQLPTENFKISTKVFPGFDGAHDAEQLPKQFRKSLETLKTNKVDILYLHRPDFGTPFEITAKAVNDLYKEGLFERFGLSNFAAWQVACIYEICKRNGYVLPSVYQGLYNPITRSIQTELLPCLRHYNISLYAYYPVAGGLLTGKYKFADDVVVGTRYDPTTAFGKLFRERFWNSLTFEGIQLLEKAAQANNISLLDATLRWMRHHSGLGANDGIILGASSVSHLEANMEALQGPPLPQAMVDAFDQACEIIRPASEPYYRGPQMHRLSYGLKRE</sequence>
<keyword evidence="1" id="KW-0560">Oxidoreductase</keyword>
<dbReference type="Pfam" id="PF00248">
    <property type="entry name" value="Aldo_ket_red"/>
    <property type="match status" value="1"/>
</dbReference>
<gene>
    <name evidence="3" type="ORF">BGZ99_010007</name>
</gene>
<dbReference type="InterPro" id="IPR050523">
    <property type="entry name" value="AKR_Detox_Biosynth"/>
</dbReference>
<name>A0A9P6R317_9FUNG</name>
<dbReference type="EMBL" id="JAAAIP010000899">
    <property type="protein sequence ID" value="KAG0311628.1"/>
    <property type="molecule type" value="Genomic_DNA"/>
</dbReference>
<dbReference type="PANTHER" id="PTHR43364:SF4">
    <property type="entry name" value="NAD(P)-LINKED OXIDOREDUCTASE SUPERFAMILY PROTEIN"/>
    <property type="match status" value="1"/>
</dbReference>
<comment type="caution">
    <text evidence="3">The sequence shown here is derived from an EMBL/GenBank/DDBJ whole genome shotgun (WGS) entry which is preliminary data.</text>
</comment>
<evidence type="ECO:0000313" key="3">
    <source>
        <dbReference type="EMBL" id="KAG0311628.1"/>
    </source>
</evidence>
<dbReference type="CDD" id="cd19075">
    <property type="entry name" value="AKR_AKR7A1-5"/>
    <property type="match status" value="1"/>
</dbReference>
<organism evidence="3 4">
    <name type="scientific">Dissophora globulifera</name>
    <dbReference type="NCBI Taxonomy" id="979702"/>
    <lineage>
        <taxon>Eukaryota</taxon>
        <taxon>Fungi</taxon>
        <taxon>Fungi incertae sedis</taxon>
        <taxon>Mucoromycota</taxon>
        <taxon>Mortierellomycotina</taxon>
        <taxon>Mortierellomycetes</taxon>
        <taxon>Mortierellales</taxon>
        <taxon>Mortierellaceae</taxon>
        <taxon>Dissophora</taxon>
    </lineage>
</organism>
<protein>
    <recommendedName>
        <fullName evidence="2">NADP-dependent oxidoreductase domain-containing protein</fullName>
    </recommendedName>
</protein>
<dbReference type="OrthoDB" id="2310150at2759"/>
<proteinExistence type="predicted"/>
<dbReference type="PRINTS" id="PR00069">
    <property type="entry name" value="ALDKETRDTASE"/>
</dbReference>
<dbReference type="AlphaFoldDB" id="A0A9P6R317"/>
<dbReference type="GO" id="GO:0016491">
    <property type="term" value="F:oxidoreductase activity"/>
    <property type="evidence" value="ECO:0007669"/>
    <property type="project" value="UniProtKB-KW"/>
</dbReference>
<evidence type="ECO:0000259" key="2">
    <source>
        <dbReference type="Pfam" id="PF00248"/>
    </source>
</evidence>
<dbReference type="InterPro" id="IPR036812">
    <property type="entry name" value="NAD(P)_OxRdtase_dom_sf"/>
</dbReference>
<accession>A0A9P6R317</accession>
<evidence type="ECO:0000256" key="1">
    <source>
        <dbReference type="ARBA" id="ARBA00023002"/>
    </source>
</evidence>
<reference evidence="3" key="1">
    <citation type="journal article" date="2020" name="Fungal Divers.">
        <title>Resolving the Mortierellaceae phylogeny through synthesis of multi-gene phylogenetics and phylogenomics.</title>
        <authorList>
            <person name="Vandepol N."/>
            <person name="Liber J."/>
            <person name="Desiro A."/>
            <person name="Na H."/>
            <person name="Kennedy M."/>
            <person name="Barry K."/>
            <person name="Grigoriev I.V."/>
            <person name="Miller A.N."/>
            <person name="O'Donnell K."/>
            <person name="Stajich J.E."/>
            <person name="Bonito G."/>
        </authorList>
    </citation>
    <scope>NUCLEOTIDE SEQUENCE</scope>
    <source>
        <strain evidence="3">REB-010B</strain>
    </source>
</reference>